<dbReference type="Gramene" id="TuG1812S0002956800.01.T01">
    <property type="protein sequence ID" value="TuG1812S0002956800.01.T01"/>
    <property type="gene ID" value="TuG1812S0002956800.01"/>
</dbReference>
<reference evidence="3" key="2">
    <citation type="submission" date="2022-06" db="UniProtKB">
        <authorList>
            <consortium name="EnsemblPlants"/>
        </authorList>
    </citation>
    <scope>IDENTIFICATION</scope>
</reference>
<dbReference type="AlphaFoldDB" id="A0A8R7VFG1"/>
<proteinExistence type="predicted"/>
<dbReference type="InterPro" id="IPR056592">
    <property type="entry name" value="Beta-prop_At3g26010-like"/>
</dbReference>
<dbReference type="Gene3D" id="2.120.10.80">
    <property type="entry name" value="Kelch-type beta propeller"/>
    <property type="match status" value="1"/>
</dbReference>
<dbReference type="EnsemblPlants" id="TuG1812S0002956800.01.T01">
    <property type="protein sequence ID" value="TuG1812S0002956800.01.T01"/>
    <property type="gene ID" value="TuG1812S0002956800.01"/>
</dbReference>
<protein>
    <recommendedName>
        <fullName evidence="2">F-box protein At3g26010-like beta-propeller domain-containing protein</fullName>
    </recommendedName>
</protein>
<dbReference type="InterPro" id="IPR015915">
    <property type="entry name" value="Kelch-typ_b-propeller"/>
</dbReference>
<dbReference type="PANTHER" id="PTHR35546:SF50">
    <property type="entry name" value="F-BOX DOMAIN-CONTAINING PROTEIN"/>
    <property type="match status" value="1"/>
</dbReference>
<evidence type="ECO:0000256" key="1">
    <source>
        <dbReference type="SAM" id="MobiDB-lite"/>
    </source>
</evidence>
<dbReference type="Proteomes" id="UP000015106">
    <property type="component" value="Unassembled WGS sequence"/>
</dbReference>
<dbReference type="InterPro" id="IPR036047">
    <property type="entry name" value="F-box-like_dom_sf"/>
</dbReference>
<evidence type="ECO:0000259" key="2">
    <source>
        <dbReference type="Pfam" id="PF24750"/>
    </source>
</evidence>
<name>A0A8R7VFG1_TRIUA</name>
<accession>A0A8R7VFG1</accession>
<dbReference type="PANTHER" id="PTHR35546">
    <property type="entry name" value="F-BOX PROTEIN INTERACTION DOMAIN PROTEIN-RELATED"/>
    <property type="match status" value="1"/>
</dbReference>
<evidence type="ECO:0000313" key="3">
    <source>
        <dbReference type="EnsemblPlants" id="TuG1812S0002956800.01.T01"/>
    </source>
</evidence>
<dbReference type="InterPro" id="IPR017451">
    <property type="entry name" value="F-box-assoc_interact_dom"/>
</dbReference>
<dbReference type="Pfam" id="PF24750">
    <property type="entry name" value="b-prop_At3g26010-like"/>
    <property type="match status" value="1"/>
</dbReference>
<evidence type="ECO:0000313" key="4">
    <source>
        <dbReference type="Proteomes" id="UP000015106"/>
    </source>
</evidence>
<keyword evidence="4" id="KW-1185">Reference proteome</keyword>
<dbReference type="SUPFAM" id="SSF81383">
    <property type="entry name" value="F-box domain"/>
    <property type="match status" value="1"/>
</dbReference>
<reference evidence="4" key="1">
    <citation type="journal article" date="2013" name="Nature">
        <title>Draft genome of the wheat A-genome progenitor Triticum urartu.</title>
        <authorList>
            <person name="Ling H.Q."/>
            <person name="Zhao S."/>
            <person name="Liu D."/>
            <person name="Wang J."/>
            <person name="Sun H."/>
            <person name="Zhang C."/>
            <person name="Fan H."/>
            <person name="Li D."/>
            <person name="Dong L."/>
            <person name="Tao Y."/>
            <person name="Gao C."/>
            <person name="Wu H."/>
            <person name="Li Y."/>
            <person name="Cui Y."/>
            <person name="Guo X."/>
            <person name="Zheng S."/>
            <person name="Wang B."/>
            <person name="Yu K."/>
            <person name="Liang Q."/>
            <person name="Yang W."/>
            <person name="Lou X."/>
            <person name="Chen J."/>
            <person name="Feng M."/>
            <person name="Jian J."/>
            <person name="Zhang X."/>
            <person name="Luo G."/>
            <person name="Jiang Y."/>
            <person name="Liu J."/>
            <person name="Wang Z."/>
            <person name="Sha Y."/>
            <person name="Zhang B."/>
            <person name="Wu H."/>
            <person name="Tang D."/>
            <person name="Shen Q."/>
            <person name="Xue P."/>
            <person name="Zou S."/>
            <person name="Wang X."/>
            <person name="Liu X."/>
            <person name="Wang F."/>
            <person name="Yang Y."/>
            <person name="An X."/>
            <person name="Dong Z."/>
            <person name="Zhang K."/>
            <person name="Zhang X."/>
            <person name="Luo M.C."/>
            <person name="Dvorak J."/>
            <person name="Tong Y."/>
            <person name="Wang J."/>
            <person name="Yang H."/>
            <person name="Li Z."/>
            <person name="Wang D."/>
            <person name="Zhang A."/>
            <person name="Wang J."/>
        </authorList>
    </citation>
    <scope>NUCLEOTIDE SEQUENCE</scope>
    <source>
        <strain evidence="4">cv. G1812</strain>
    </source>
</reference>
<organism evidence="3 4">
    <name type="scientific">Triticum urartu</name>
    <name type="common">Red wild einkorn</name>
    <name type="synonym">Crithodium urartu</name>
    <dbReference type="NCBI Taxonomy" id="4572"/>
    <lineage>
        <taxon>Eukaryota</taxon>
        <taxon>Viridiplantae</taxon>
        <taxon>Streptophyta</taxon>
        <taxon>Embryophyta</taxon>
        <taxon>Tracheophyta</taxon>
        <taxon>Spermatophyta</taxon>
        <taxon>Magnoliopsida</taxon>
        <taxon>Liliopsida</taxon>
        <taxon>Poales</taxon>
        <taxon>Poaceae</taxon>
        <taxon>BOP clade</taxon>
        <taxon>Pooideae</taxon>
        <taxon>Triticodae</taxon>
        <taxon>Triticeae</taxon>
        <taxon>Triticinae</taxon>
        <taxon>Triticum</taxon>
    </lineage>
</organism>
<dbReference type="SUPFAM" id="SSF117281">
    <property type="entry name" value="Kelch motif"/>
    <property type="match status" value="1"/>
</dbReference>
<sequence>MEEAEKGEIFKMNTKPSSMKEAEKGEVFERNTKLRLDNDPKATEEAASLFTDDIILEILSRLPARSVHRFKCISDPANRKKLPQTLVGFLYFTTDDSGHHHHFASVSGGAPLFDPCLPYLQPDKYKDMTQVDTCNGLLLYRGSNNKLVACNWAKDDFRFVVCNPVTGRWVELPPSPQSPENRSSCIAGLAFDPAVSSHFYVLQFEQTIQGSYITAVNIYSSRTRAWTRRDSGMVEKVAPFYLTRCVFVGGMMYLMGIHKGIDEEHVLVGVDMEVKVWKIIRVLHSSRVGTLGTSQGCLHFAIASSIDEIELWCLKDCDSKELVRKNTASIDKLTSMTRKWYSVAEIHPDCDTIFLVSYGGETLVAYDMRHQKVGCILNLETNITQWHRFLPYVPLCSESLADADGQ</sequence>
<feature type="region of interest" description="Disordered" evidence="1">
    <location>
        <begin position="1"/>
        <end position="26"/>
    </location>
</feature>
<dbReference type="NCBIfam" id="TIGR01640">
    <property type="entry name" value="F_box_assoc_1"/>
    <property type="match status" value="1"/>
</dbReference>
<feature type="domain" description="F-box protein At3g26010-like beta-propeller" evidence="2">
    <location>
        <begin position="138"/>
        <end position="375"/>
    </location>
</feature>
<dbReference type="InterPro" id="IPR055290">
    <property type="entry name" value="At3g26010-like"/>
</dbReference>